<dbReference type="SUPFAM" id="SSF46785">
    <property type="entry name" value="Winged helix' DNA-binding domain"/>
    <property type="match status" value="1"/>
</dbReference>
<comment type="caution">
    <text evidence="2">The sequence shown here is derived from an EMBL/GenBank/DDBJ whole genome shotgun (WGS) entry which is preliminary data.</text>
</comment>
<dbReference type="InterPro" id="IPR036388">
    <property type="entry name" value="WH-like_DNA-bd_sf"/>
</dbReference>
<name>A0ABU9G5K5_9GAMM</name>
<dbReference type="Pfam" id="PF13412">
    <property type="entry name" value="HTH_24"/>
    <property type="match status" value="1"/>
</dbReference>
<accession>A0ABU9G5K5</accession>
<feature type="coiled-coil region" evidence="1">
    <location>
        <begin position="80"/>
        <end position="110"/>
    </location>
</feature>
<dbReference type="RefSeq" id="WP_341567446.1">
    <property type="nucleotide sequence ID" value="NZ_JBAKAR010000009.1"/>
</dbReference>
<reference evidence="2 3" key="1">
    <citation type="submission" date="2024-02" db="EMBL/GenBank/DDBJ databases">
        <title>Bacteria isolated from the canopy kelp, Nereocystis luetkeana.</title>
        <authorList>
            <person name="Pfister C.A."/>
            <person name="Younker I.T."/>
            <person name="Light S.H."/>
        </authorList>
    </citation>
    <scope>NUCLEOTIDE SEQUENCE [LARGE SCALE GENOMIC DNA]</scope>
    <source>
        <strain evidence="2 3">TI.4.07</strain>
    </source>
</reference>
<dbReference type="EMBL" id="JBAKAR010000009">
    <property type="protein sequence ID" value="MEL0613774.1"/>
    <property type="molecule type" value="Genomic_DNA"/>
</dbReference>
<organism evidence="2 3">
    <name type="scientific">Marinomonas arenicola</name>
    <dbReference type="NCBI Taxonomy" id="569601"/>
    <lineage>
        <taxon>Bacteria</taxon>
        <taxon>Pseudomonadati</taxon>
        <taxon>Pseudomonadota</taxon>
        <taxon>Gammaproteobacteria</taxon>
        <taxon>Oceanospirillales</taxon>
        <taxon>Oceanospirillaceae</taxon>
        <taxon>Marinomonas</taxon>
    </lineage>
</organism>
<dbReference type="Gene3D" id="1.10.10.10">
    <property type="entry name" value="Winged helix-like DNA-binding domain superfamily/Winged helix DNA-binding domain"/>
    <property type="match status" value="1"/>
</dbReference>
<dbReference type="InterPro" id="IPR011991">
    <property type="entry name" value="ArsR-like_HTH"/>
</dbReference>
<dbReference type="NCBIfam" id="TIGR04176">
    <property type="entry name" value="MarR_EPS"/>
    <property type="match status" value="1"/>
</dbReference>
<keyword evidence="1" id="KW-0175">Coiled coil</keyword>
<evidence type="ECO:0000313" key="3">
    <source>
        <dbReference type="Proteomes" id="UP001379949"/>
    </source>
</evidence>
<evidence type="ECO:0000256" key="1">
    <source>
        <dbReference type="SAM" id="Coils"/>
    </source>
</evidence>
<protein>
    <submittedName>
        <fullName evidence="2">MarR family EPS-associated transcriptional regulator</fullName>
    </submittedName>
</protein>
<evidence type="ECO:0000313" key="2">
    <source>
        <dbReference type="EMBL" id="MEL0613774.1"/>
    </source>
</evidence>
<proteinExistence type="predicted"/>
<dbReference type="Proteomes" id="UP001379949">
    <property type="component" value="Unassembled WGS sequence"/>
</dbReference>
<sequence>MLSDEYRYKILKALQSNPDLSQRELAKCLGISLGKTNFCLKALIEKGLVKAGNFKKSDEKAKYLYLLTPKGIEDKALLTHQFLQRKLKEHEELALEIESLREEVANNMAESTQ</sequence>
<keyword evidence="3" id="KW-1185">Reference proteome</keyword>
<dbReference type="InterPro" id="IPR026433">
    <property type="entry name" value="MarR_EPS"/>
</dbReference>
<dbReference type="InterPro" id="IPR036390">
    <property type="entry name" value="WH_DNA-bd_sf"/>
</dbReference>
<dbReference type="CDD" id="cd00090">
    <property type="entry name" value="HTH_ARSR"/>
    <property type="match status" value="1"/>
</dbReference>
<gene>
    <name evidence="2" type="ORF">V6242_11515</name>
</gene>